<dbReference type="GO" id="GO:0007165">
    <property type="term" value="P:signal transduction"/>
    <property type="evidence" value="ECO:0007669"/>
    <property type="project" value="InterPro"/>
</dbReference>
<feature type="domain" description="PDEase" evidence="9">
    <location>
        <begin position="469"/>
        <end position="803"/>
    </location>
</feature>
<dbReference type="CDD" id="cd00077">
    <property type="entry name" value="HDc"/>
    <property type="match status" value="1"/>
</dbReference>
<feature type="active site" description="Proton donor" evidence="3">
    <location>
        <position position="558"/>
    </location>
</feature>
<feature type="binding site" evidence="5">
    <location>
        <position position="597"/>
    </location>
    <ligand>
        <name>Zn(2+)</name>
        <dbReference type="ChEBI" id="CHEBI:29105"/>
        <label>2</label>
    </ligand>
</feature>
<feature type="binding site" evidence="4">
    <location>
        <position position="758"/>
    </location>
    <ligand>
        <name>AMP</name>
        <dbReference type="ChEBI" id="CHEBI:456215"/>
    </ligand>
</feature>
<dbReference type="PROSITE" id="PS00126">
    <property type="entry name" value="PDEASE_I_1"/>
    <property type="match status" value="1"/>
</dbReference>
<dbReference type="AlphaFoldDB" id="A0A9W6XBM9"/>
<evidence type="ECO:0000313" key="11">
    <source>
        <dbReference type="Proteomes" id="UP001165121"/>
    </source>
</evidence>
<dbReference type="InterPro" id="IPR003607">
    <property type="entry name" value="HD/PDEase_dom"/>
</dbReference>
<dbReference type="InterPro" id="IPR023174">
    <property type="entry name" value="PDEase_CS"/>
</dbReference>
<evidence type="ECO:0000259" key="9">
    <source>
        <dbReference type="PROSITE" id="PS51845"/>
    </source>
</evidence>
<reference evidence="10" key="1">
    <citation type="submission" date="2023-04" db="EMBL/GenBank/DDBJ databases">
        <title>Phytophthora fragariaefolia NBRC 109709.</title>
        <authorList>
            <person name="Ichikawa N."/>
            <person name="Sato H."/>
            <person name="Tonouchi N."/>
        </authorList>
    </citation>
    <scope>NUCLEOTIDE SEQUENCE</scope>
    <source>
        <strain evidence="10">NBRC 109709</strain>
    </source>
</reference>
<proteinExistence type="inferred from homology"/>
<dbReference type="Gene3D" id="1.10.1300.10">
    <property type="entry name" value="3'5'-cyclic nucleotide phosphodiesterase, catalytic domain"/>
    <property type="match status" value="1"/>
</dbReference>
<dbReference type="EMBL" id="BSXT01000866">
    <property type="protein sequence ID" value="GMF35297.1"/>
    <property type="molecule type" value="Genomic_DNA"/>
</dbReference>
<gene>
    <name evidence="10" type="ORF">Pfra01_000930100</name>
</gene>
<dbReference type="Proteomes" id="UP001165121">
    <property type="component" value="Unassembled WGS sequence"/>
</dbReference>
<comment type="similarity">
    <text evidence="6">Belongs to the cyclic nucleotide phosphodiesterase family.</text>
</comment>
<keyword evidence="8" id="KW-0472">Membrane</keyword>
<feature type="region of interest" description="Disordered" evidence="7">
    <location>
        <begin position="406"/>
        <end position="429"/>
    </location>
</feature>
<dbReference type="InterPro" id="IPR036971">
    <property type="entry name" value="PDEase_catalytic_dom_sf"/>
</dbReference>
<sequence length="826" mass="93616">MTVVMPLKAVQPELPKQPNASKRHIQTAPRRSVPRAVVLVQQPTHPVLCYFEDRDVEQKFQTYYRREWQTGIVGYMTVVVLAFAAWCYVSSNAATLAITEAYAESIFSSLAASTKTMAGTSKPIITAASFSNAHWLDDGAIAVIATILYVLAAICVFHIWRRSGEYRFRQVRLDPVQLVLLFFYHCITIPLFLVVFVDIEKQACLAKQLFGVNIEDARLTSVLLGEGFLDSLLFMELLGACVCTCILRLQFTYSVLVITELSLIATVATGVHATTQVVLSRRLSVLAALILLLLFFLRIVWEQERSTRREFLTSFHLVTEARRLSSANLEMKEELSGKLNYQLHYEMGDILRILCQIKVKMSPTEKRDIDKIITALVRNHDLFEVTLSSKMPEFEEEVQGWLHMMDFKDHPTDEPGTQSNPGSDGRRSRHYSLSNDILRVATSRRLSTKKAQLESSTVSDDGLWRLLRTDSNLEEAPDQVIRPQEHEDLSIWLVDRLQNHFFVDMFYLEQHCLAPLQAVFFACVKINGLIDRLELDELKLKSFAAEVEEGYHSRNPYHNHLHAAAVVADINFYLRRVHLNVDDSTLLVGLVAAAAHDISHPGVSNGFLIATKSSLAITYSDDSVLERMHVAELYRILAHDAFDIFAHMSPPARAESRKIIIGMILATDLARHFQRISVLKTKKFAMSAEAQGLELSLLMETMIMLADLGHTAKPFVYHQTWAERISEEFFRQGETEVHNNMPISPLCDRKQANLPRSQVTFLTLVATPLFETTGQVFSIDEYDTVISELRNNITLWKERIEHTDGNAIETLSADSHKSKMTKDSVV</sequence>
<dbReference type="PROSITE" id="PS51845">
    <property type="entry name" value="PDEASE_I_2"/>
    <property type="match status" value="1"/>
</dbReference>
<comment type="cofactor">
    <cofactor evidence="6">
        <name>a divalent metal cation</name>
        <dbReference type="ChEBI" id="CHEBI:60240"/>
    </cofactor>
    <text evidence="6">Binds 2 divalent metal cations per subunit. Site 1 may preferentially bind zinc ions, while site 2 has a preference for magnesium and/or manganese ions.</text>
</comment>
<feature type="binding site" evidence="5">
    <location>
        <position position="707"/>
    </location>
    <ligand>
        <name>Zn(2+)</name>
        <dbReference type="ChEBI" id="CHEBI:29105"/>
        <label>1</label>
    </ligand>
</feature>
<keyword evidence="8" id="KW-1133">Transmembrane helix</keyword>
<keyword evidence="2 6" id="KW-0378">Hydrolase</keyword>
<evidence type="ECO:0000313" key="10">
    <source>
        <dbReference type="EMBL" id="GMF35297.1"/>
    </source>
</evidence>
<dbReference type="SUPFAM" id="SSF109604">
    <property type="entry name" value="HD-domain/PDEase-like"/>
    <property type="match status" value="1"/>
</dbReference>
<feature type="binding site" evidence="4">
    <location>
        <position position="597"/>
    </location>
    <ligand>
        <name>AMP</name>
        <dbReference type="ChEBI" id="CHEBI:456215"/>
    </ligand>
</feature>
<dbReference type="PANTHER" id="PTHR11347">
    <property type="entry name" value="CYCLIC NUCLEOTIDE PHOSPHODIESTERASE"/>
    <property type="match status" value="1"/>
</dbReference>
<dbReference type="Pfam" id="PF00233">
    <property type="entry name" value="PDEase_I"/>
    <property type="match status" value="1"/>
</dbReference>
<dbReference type="GO" id="GO:0046872">
    <property type="term" value="F:metal ion binding"/>
    <property type="evidence" value="ECO:0007669"/>
    <property type="project" value="UniProtKB-KW"/>
</dbReference>
<feature type="transmembrane region" description="Helical" evidence="8">
    <location>
        <begin position="254"/>
        <end position="271"/>
    </location>
</feature>
<dbReference type="InterPro" id="IPR002073">
    <property type="entry name" value="PDEase_catalytic_dom"/>
</dbReference>
<evidence type="ECO:0000256" key="7">
    <source>
        <dbReference type="SAM" id="MobiDB-lite"/>
    </source>
</evidence>
<evidence type="ECO:0000256" key="4">
    <source>
        <dbReference type="PIRSR" id="PIRSR623088-2"/>
    </source>
</evidence>
<feature type="binding site" evidence="5">
    <location>
        <position position="562"/>
    </location>
    <ligand>
        <name>Zn(2+)</name>
        <dbReference type="ChEBI" id="CHEBI:29105"/>
        <label>1</label>
    </ligand>
</feature>
<feature type="transmembrane region" description="Helical" evidence="8">
    <location>
        <begin position="178"/>
        <end position="197"/>
    </location>
</feature>
<dbReference type="PRINTS" id="PR00387">
    <property type="entry name" value="PDIESTERASE1"/>
</dbReference>
<dbReference type="OrthoDB" id="546632at2759"/>
<feature type="binding site" evidence="4">
    <location>
        <begin position="558"/>
        <end position="562"/>
    </location>
    <ligand>
        <name>AMP</name>
        <dbReference type="ChEBI" id="CHEBI:456215"/>
    </ligand>
</feature>
<evidence type="ECO:0000256" key="8">
    <source>
        <dbReference type="SAM" id="Phobius"/>
    </source>
</evidence>
<dbReference type="InterPro" id="IPR023088">
    <property type="entry name" value="PDEase"/>
</dbReference>
<feature type="transmembrane region" description="Helical" evidence="8">
    <location>
        <begin position="72"/>
        <end position="91"/>
    </location>
</feature>
<evidence type="ECO:0000256" key="6">
    <source>
        <dbReference type="RuleBase" id="RU363067"/>
    </source>
</evidence>
<name>A0A9W6XBM9_9STRA</name>
<feature type="binding site" evidence="5">
    <location>
        <position position="597"/>
    </location>
    <ligand>
        <name>Zn(2+)</name>
        <dbReference type="ChEBI" id="CHEBI:29105"/>
        <label>1</label>
    </ligand>
</feature>
<feature type="binding site" evidence="4">
    <location>
        <position position="707"/>
    </location>
    <ligand>
        <name>AMP</name>
        <dbReference type="ChEBI" id="CHEBI:456215"/>
    </ligand>
</feature>
<dbReference type="EC" id="3.1.4.-" evidence="6"/>
<feature type="transmembrane region" description="Helical" evidence="8">
    <location>
        <begin position="139"/>
        <end position="157"/>
    </location>
</feature>
<protein>
    <recommendedName>
        <fullName evidence="6">Phosphodiesterase</fullName>
        <ecNumber evidence="6">3.1.4.-</ecNumber>
    </recommendedName>
</protein>
<accession>A0A9W6XBM9</accession>
<keyword evidence="8" id="KW-0812">Transmembrane</keyword>
<feature type="binding site" evidence="5">
    <location>
        <position position="596"/>
    </location>
    <ligand>
        <name>Zn(2+)</name>
        <dbReference type="ChEBI" id="CHEBI:29105"/>
        <label>1</label>
    </ligand>
</feature>
<organism evidence="10 11">
    <name type="scientific">Phytophthora fragariaefolia</name>
    <dbReference type="NCBI Taxonomy" id="1490495"/>
    <lineage>
        <taxon>Eukaryota</taxon>
        <taxon>Sar</taxon>
        <taxon>Stramenopiles</taxon>
        <taxon>Oomycota</taxon>
        <taxon>Peronosporomycetes</taxon>
        <taxon>Peronosporales</taxon>
        <taxon>Peronosporaceae</taxon>
        <taxon>Phytophthora</taxon>
    </lineage>
</organism>
<evidence type="ECO:0000256" key="5">
    <source>
        <dbReference type="PIRSR" id="PIRSR623088-3"/>
    </source>
</evidence>
<keyword evidence="11" id="KW-1185">Reference proteome</keyword>
<feature type="transmembrane region" description="Helical" evidence="8">
    <location>
        <begin position="283"/>
        <end position="301"/>
    </location>
</feature>
<comment type="caution">
    <text evidence="10">The sequence shown here is derived from an EMBL/GenBank/DDBJ whole genome shotgun (WGS) entry which is preliminary data.</text>
</comment>
<evidence type="ECO:0000256" key="1">
    <source>
        <dbReference type="ARBA" id="ARBA00022723"/>
    </source>
</evidence>
<evidence type="ECO:0000256" key="2">
    <source>
        <dbReference type="ARBA" id="ARBA00022801"/>
    </source>
</evidence>
<dbReference type="GO" id="GO:0004114">
    <property type="term" value="F:3',5'-cyclic-nucleotide phosphodiesterase activity"/>
    <property type="evidence" value="ECO:0007669"/>
    <property type="project" value="InterPro"/>
</dbReference>
<keyword evidence="1 5" id="KW-0479">Metal-binding</keyword>
<evidence type="ECO:0000256" key="3">
    <source>
        <dbReference type="PIRSR" id="PIRSR623088-1"/>
    </source>
</evidence>